<protein>
    <submittedName>
        <fullName evidence="1">Uncharacterized protein</fullName>
    </submittedName>
</protein>
<reference evidence="1 2" key="1">
    <citation type="journal article" date="2019" name="Nat. Ecol. Evol.">
        <title>Megaphylogeny resolves global patterns of mushroom evolution.</title>
        <authorList>
            <person name="Varga T."/>
            <person name="Krizsan K."/>
            <person name="Foldi C."/>
            <person name="Dima B."/>
            <person name="Sanchez-Garcia M."/>
            <person name="Sanchez-Ramirez S."/>
            <person name="Szollosi G.J."/>
            <person name="Szarkandi J.G."/>
            <person name="Papp V."/>
            <person name="Albert L."/>
            <person name="Andreopoulos W."/>
            <person name="Angelini C."/>
            <person name="Antonin V."/>
            <person name="Barry K.W."/>
            <person name="Bougher N.L."/>
            <person name="Buchanan P."/>
            <person name="Buyck B."/>
            <person name="Bense V."/>
            <person name="Catcheside P."/>
            <person name="Chovatia M."/>
            <person name="Cooper J."/>
            <person name="Damon W."/>
            <person name="Desjardin D."/>
            <person name="Finy P."/>
            <person name="Geml J."/>
            <person name="Haridas S."/>
            <person name="Hughes K."/>
            <person name="Justo A."/>
            <person name="Karasinski D."/>
            <person name="Kautmanova I."/>
            <person name="Kiss B."/>
            <person name="Kocsube S."/>
            <person name="Kotiranta H."/>
            <person name="LaButti K.M."/>
            <person name="Lechner B.E."/>
            <person name="Liimatainen K."/>
            <person name="Lipzen A."/>
            <person name="Lukacs Z."/>
            <person name="Mihaltcheva S."/>
            <person name="Morgado L.N."/>
            <person name="Niskanen T."/>
            <person name="Noordeloos M.E."/>
            <person name="Ohm R.A."/>
            <person name="Ortiz-Santana B."/>
            <person name="Ovrebo C."/>
            <person name="Racz N."/>
            <person name="Riley R."/>
            <person name="Savchenko A."/>
            <person name="Shiryaev A."/>
            <person name="Soop K."/>
            <person name="Spirin V."/>
            <person name="Szebenyi C."/>
            <person name="Tomsovsky M."/>
            <person name="Tulloss R.E."/>
            <person name="Uehling J."/>
            <person name="Grigoriev I.V."/>
            <person name="Vagvolgyi C."/>
            <person name="Papp T."/>
            <person name="Martin F.M."/>
            <person name="Miettinen O."/>
            <person name="Hibbett D.S."/>
            <person name="Nagy L.G."/>
        </authorList>
    </citation>
    <scope>NUCLEOTIDE SEQUENCE [LARGE SCALE GENOMIC DNA]</scope>
    <source>
        <strain evidence="1 2">NL-1719</strain>
    </source>
</reference>
<proteinExistence type="predicted"/>
<keyword evidence="2" id="KW-1185">Reference proteome</keyword>
<evidence type="ECO:0000313" key="2">
    <source>
        <dbReference type="Proteomes" id="UP000308600"/>
    </source>
</evidence>
<evidence type="ECO:0000313" key="1">
    <source>
        <dbReference type="EMBL" id="TFK74176.1"/>
    </source>
</evidence>
<gene>
    <name evidence="1" type="ORF">BDN72DRAFT_833905</name>
</gene>
<dbReference type="Proteomes" id="UP000308600">
    <property type="component" value="Unassembled WGS sequence"/>
</dbReference>
<sequence length="657" mass="72584">MSDHHSQIFVGASGASTSSSVKTPSPLRNDYIIPSDLDTNLDGIQEEGEDLDGDTKVEEEEQEKELTVTFNPPLFIQRRIWVLDILRAENITKVLDVGCGEGQLLSVLCQPAPWLAPPPPAILPHNPSLSPTLPPATPIQADQQTVTSPSSDLIPPSPVYNDDAIPNLHVSHLWGLDIDDEDLRFAIEGIIPPGGGNPDKEINHIEDGNGNAAVDPNAELDIDVMDISRYERFGGLRWEPLEAKIWKGGLEVVNEEFVGVECIVCTEVIEHLPPDILPTVGPTLLGIYHPKLLLITTPSFNFNARFTSPTAPDSARQGFIDPTDRTKRIFRHHDHKFEWTRDEFKAWCTNEAREWGYEVQVGTLGRPTEDDPWGRDEELEGASAWALFRCGSISGREQEMEKKARDVLCTLKATATAEAHQLIASHHHPAHPRSKLPRSLQEIGEIVKCVMEGHRNAFMRVEELWFDRDVSIRCGGWIEFLVRAIEETDGLKLKKYVDAPDGTIERSYRDQWTVELIGGVTSSPERLVGEVPEEVMDYVPAGWTPDEEGTWMDSEGDDTEGGGSTGVDGDISWGGSEAEEEDGDNALKPNGWGMSWKTPEKDGNADGADYESARGWDWGHYQAPPSKGVNDEINPTHSSRSSTGGWDGDESDGQTTS</sequence>
<accession>A0ACD3B958</accession>
<dbReference type="EMBL" id="ML208270">
    <property type="protein sequence ID" value="TFK74176.1"/>
    <property type="molecule type" value="Genomic_DNA"/>
</dbReference>
<organism evidence="1 2">
    <name type="scientific">Pluteus cervinus</name>
    <dbReference type="NCBI Taxonomy" id="181527"/>
    <lineage>
        <taxon>Eukaryota</taxon>
        <taxon>Fungi</taxon>
        <taxon>Dikarya</taxon>
        <taxon>Basidiomycota</taxon>
        <taxon>Agaricomycotina</taxon>
        <taxon>Agaricomycetes</taxon>
        <taxon>Agaricomycetidae</taxon>
        <taxon>Agaricales</taxon>
        <taxon>Pluteineae</taxon>
        <taxon>Pluteaceae</taxon>
        <taxon>Pluteus</taxon>
    </lineage>
</organism>
<name>A0ACD3B958_9AGAR</name>